<dbReference type="SMART" id="SM00631">
    <property type="entry name" value="Zn_pept"/>
    <property type="match status" value="1"/>
</dbReference>
<keyword evidence="4" id="KW-0645">Protease</keyword>
<evidence type="ECO:0000256" key="2">
    <source>
        <dbReference type="ARBA" id="ARBA00005988"/>
    </source>
</evidence>
<evidence type="ECO:0000256" key="8">
    <source>
        <dbReference type="ARBA" id="ARBA00022833"/>
    </source>
</evidence>
<dbReference type="FunFam" id="3.40.630.10:FF:000001">
    <property type="entry name" value="Carboxypeptidase B"/>
    <property type="match status" value="1"/>
</dbReference>
<evidence type="ECO:0000256" key="4">
    <source>
        <dbReference type="ARBA" id="ARBA00022670"/>
    </source>
</evidence>
<dbReference type="GO" id="GO:0006508">
    <property type="term" value="P:proteolysis"/>
    <property type="evidence" value="ECO:0007669"/>
    <property type="project" value="UniProtKB-KW"/>
</dbReference>
<reference evidence="15" key="1">
    <citation type="journal article" date="2023" name="G3 (Bethesda)">
        <title>Whole genome assemblies of Zophobas morio and Tenebrio molitor.</title>
        <authorList>
            <person name="Kaur S."/>
            <person name="Stinson S.A."/>
            <person name="diCenzo G.C."/>
        </authorList>
    </citation>
    <scope>NUCLEOTIDE SEQUENCE</scope>
    <source>
        <strain evidence="15">QUZm001</strain>
    </source>
</reference>
<evidence type="ECO:0000256" key="6">
    <source>
        <dbReference type="ARBA" id="ARBA00022729"/>
    </source>
</evidence>
<keyword evidence="9" id="KW-0482">Metalloprotease</keyword>
<organism evidence="15 16">
    <name type="scientific">Zophobas morio</name>
    <dbReference type="NCBI Taxonomy" id="2755281"/>
    <lineage>
        <taxon>Eukaryota</taxon>
        <taxon>Metazoa</taxon>
        <taxon>Ecdysozoa</taxon>
        <taxon>Arthropoda</taxon>
        <taxon>Hexapoda</taxon>
        <taxon>Insecta</taxon>
        <taxon>Pterygota</taxon>
        <taxon>Neoptera</taxon>
        <taxon>Endopterygota</taxon>
        <taxon>Coleoptera</taxon>
        <taxon>Polyphaga</taxon>
        <taxon>Cucujiformia</taxon>
        <taxon>Tenebrionidae</taxon>
        <taxon>Zophobas</taxon>
    </lineage>
</organism>
<dbReference type="GO" id="GO:0004181">
    <property type="term" value="F:metallocarboxypeptidase activity"/>
    <property type="evidence" value="ECO:0007669"/>
    <property type="project" value="InterPro"/>
</dbReference>
<dbReference type="Pfam" id="PF00246">
    <property type="entry name" value="Peptidase_M14"/>
    <property type="match status" value="1"/>
</dbReference>
<dbReference type="InterPro" id="IPR003146">
    <property type="entry name" value="M14A_act_pep"/>
</dbReference>
<evidence type="ECO:0000313" key="16">
    <source>
        <dbReference type="Proteomes" id="UP001168821"/>
    </source>
</evidence>
<keyword evidence="5" id="KW-0479">Metal-binding</keyword>
<dbReference type="InterPro" id="IPR036990">
    <property type="entry name" value="M14A-like_propep"/>
</dbReference>
<dbReference type="PANTHER" id="PTHR11705:SF140">
    <property type="entry name" value="FI02848P-RELATED"/>
    <property type="match status" value="1"/>
</dbReference>
<evidence type="ECO:0000259" key="14">
    <source>
        <dbReference type="PROSITE" id="PS52035"/>
    </source>
</evidence>
<dbReference type="Gene3D" id="3.40.630.10">
    <property type="entry name" value="Zn peptidases"/>
    <property type="match status" value="1"/>
</dbReference>
<dbReference type="EMBL" id="JALNTZ010000002">
    <property type="protein sequence ID" value="KAJ3660726.1"/>
    <property type="molecule type" value="Genomic_DNA"/>
</dbReference>
<dbReference type="PROSITE" id="PS00132">
    <property type="entry name" value="CARBOXYPEPT_ZN_1"/>
    <property type="match status" value="1"/>
</dbReference>
<keyword evidence="16" id="KW-1185">Reference proteome</keyword>
<dbReference type="InterPro" id="IPR000834">
    <property type="entry name" value="Peptidase_M14"/>
</dbReference>
<keyword evidence="7" id="KW-0378">Hydrolase</keyword>
<dbReference type="CDD" id="cd03860">
    <property type="entry name" value="M14_CP_A-B_like"/>
    <property type="match status" value="1"/>
</dbReference>
<name>A0AA38MLD4_9CUCU</name>
<evidence type="ECO:0000256" key="1">
    <source>
        <dbReference type="ARBA" id="ARBA00001947"/>
    </source>
</evidence>
<dbReference type="PRINTS" id="PR00765">
    <property type="entry name" value="CRBOXYPTASEA"/>
</dbReference>
<dbReference type="InterPro" id="IPR057246">
    <property type="entry name" value="CARBOXYPEPT_ZN_1"/>
</dbReference>
<evidence type="ECO:0000256" key="13">
    <source>
        <dbReference type="SAM" id="SignalP"/>
    </source>
</evidence>
<evidence type="ECO:0000256" key="9">
    <source>
        <dbReference type="ARBA" id="ARBA00023049"/>
    </source>
</evidence>
<evidence type="ECO:0000256" key="10">
    <source>
        <dbReference type="ARBA" id="ARBA00023157"/>
    </source>
</evidence>
<feature type="active site" description="Proton donor/acceptor" evidence="12">
    <location>
        <position position="373"/>
    </location>
</feature>
<evidence type="ECO:0000256" key="3">
    <source>
        <dbReference type="ARBA" id="ARBA00022645"/>
    </source>
</evidence>
<evidence type="ECO:0000256" key="11">
    <source>
        <dbReference type="ARBA" id="ARBA00069039"/>
    </source>
</evidence>
<sequence>MRAPSLVLVALVGFVASATYDGYKVYKLVPQTEVQRAYLNSLAASPDFDFWSKIDRLGNPVTVMVSPRWQRRFEGHLKVNNIDYEVVIEDVESSIEAERKYHLSQPALKSGRISFTQYQRHSAINDYLTELVKQYPSIVSLENIGQSYQKRDMVVIRISTGSSNPAKPVIFVDAGIHAREWIAPATALYLINQLVENSANRYLIENIDWIILPSANPDGYEYSWTNDRLWRKTVSPGTLCNGCDPNRNFDFHWMETGASSWECSETYAGSRAFSEVETRNLRDYILKTPNIKAYLTLHSYGQYLLYPWGYGNVLPSNWRELDDLGQKVNDAIRAVSGTRYTVGSSTQVLYAAAGASDDWAMGVAGIDLVYTIELPGGGSYGFDLPASRIQGVVVETFEGFKVYADYVLNNRK</sequence>
<dbReference type="GO" id="GO:0008270">
    <property type="term" value="F:zinc ion binding"/>
    <property type="evidence" value="ECO:0007669"/>
    <property type="project" value="InterPro"/>
</dbReference>
<feature type="domain" description="Peptidase M14" evidence="14">
    <location>
        <begin position="117"/>
        <end position="407"/>
    </location>
</feature>
<dbReference type="FunFam" id="3.30.70.340:FF:000002">
    <property type="entry name" value="Carboxypeptidase A"/>
    <property type="match status" value="1"/>
</dbReference>
<evidence type="ECO:0000256" key="5">
    <source>
        <dbReference type="ARBA" id="ARBA00022723"/>
    </source>
</evidence>
<dbReference type="GO" id="GO:0005615">
    <property type="term" value="C:extracellular space"/>
    <property type="evidence" value="ECO:0007669"/>
    <property type="project" value="TreeGrafter"/>
</dbReference>
<feature type="chain" id="PRO_5041432797" description="Zinc carboxypeptidase A 1" evidence="13">
    <location>
        <begin position="18"/>
        <end position="412"/>
    </location>
</feature>
<gene>
    <name evidence="15" type="ORF">Zmor_005162</name>
</gene>
<keyword evidence="6 13" id="KW-0732">Signal</keyword>
<accession>A0AA38MLD4</accession>
<dbReference type="Pfam" id="PF02244">
    <property type="entry name" value="Propep_M14"/>
    <property type="match status" value="1"/>
</dbReference>
<dbReference type="SUPFAM" id="SSF53187">
    <property type="entry name" value="Zn-dependent exopeptidases"/>
    <property type="match status" value="1"/>
</dbReference>
<feature type="signal peptide" evidence="13">
    <location>
        <begin position="1"/>
        <end position="17"/>
    </location>
</feature>
<keyword evidence="3" id="KW-0121">Carboxypeptidase</keyword>
<evidence type="ECO:0000313" key="15">
    <source>
        <dbReference type="EMBL" id="KAJ3660726.1"/>
    </source>
</evidence>
<dbReference type="Proteomes" id="UP001168821">
    <property type="component" value="Unassembled WGS sequence"/>
</dbReference>
<keyword evidence="8" id="KW-0862">Zinc</keyword>
<keyword evidence="10" id="KW-1015">Disulfide bond</keyword>
<dbReference type="PANTHER" id="PTHR11705">
    <property type="entry name" value="PROTEASE FAMILY M14 CARBOXYPEPTIDASE A,B"/>
    <property type="match status" value="1"/>
</dbReference>
<comment type="caution">
    <text evidence="15">The sequence shown here is derived from an EMBL/GenBank/DDBJ whole genome shotgun (WGS) entry which is preliminary data.</text>
</comment>
<comment type="similarity">
    <text evidence="2 12">Belongs to the peptidase M14 family.</text>
</comment>
<dbReference type="Gene3D" id="3.30.70.340">
    <property type="entry name" value="Metallocarboxypeptidase-like"/>
    <property type="match status" value="1"/>
</dbReference>
<proteinExistence type="inferred from homology"/>
<comment type="cofactor">
    <cofactor evidence="1">
        <name>Zn(2+)</name>
        <dbReference type="ChEBI" id="CHEBI:29105"/>
    </cofactor>
</comment>
<dbReference type="AlphaFoldDB" id="A0AA38MLD4"/>
<evidence type="ECO:0000256" key="7">
    <source>
        <dbReference type="ARBA" id="ARBA00022801"/>
    </source>
</evidence>
<dbReference type="SUPFAM" id="SSF54897">
    <property type="entry name" value="Protease propeptides/inhibitors"/>
    <property type="match status" value="1"/>
</dbReference>
<protein>
    <recommendedName>
        <fullName evidence="11">Zinc carboxypeptidase A 1</fullName>
    </recommendedName>
</protein>
<evidence type="ECO:0000256" key="12">
    <source>
        <dbReference type="PROSITE-ProRule" id="PRU01379"/>
    </source>
</evidence>
<dbReference type="PROSITE" id="PS52035">
    <property type="entry name" value="PEPTIDASE_M14"/>
    <property type="match status" value="1"/>
</dbReference>